<dbReference type="CDD" id="cd06257">
    <property type="entry name" value="DnaJ"/>
    <property type="match status" value="1"/>
</dbReference>
<dbReference type="OrthoDB" id="10250354at2759"/>
<dbReference type="PANTHER" id="PTHR44743">
    <property type="entry name" value="PUTATIVE, EXPRESSED-RELATED"/>
    <property type="match status" value="1"/>
</dbReference>
<proteinExistence type="predicted"/>
<reference evidence="2 3" key="1">
    <citation type="submission" date="2019-07" db="EMBL/GenBank/DDBJ databases">
        <title>De Novo Assembly of kiwifruit Actinidia rufa.</title>
        <authorList>
            <person name="Sugita-Konishi S."/>
            <person name="Sato K."/>
            <person name="Mori E."/>
            <person name="Abe Y."/>
            <person name="Kisaki G."/>
            <person name="Hamano K."/>
            <person name="Suezawa K."/>
            <person name="Otani M."/>
            <person name="Fukuda T."/>
            <person name="Manabe T."/>
            <person name="Gomi K."/>
            <person name="Tabuchi M."/>
            <person name="Akimitsu K."/>
            <person name="Kataoka I."/>
        </authorList>
    </citation>
    <scope>NUCLEOTIDE SEQUENCE [LARGE SCALE GENOMIC DNA]</scope>
    <source>
        <strain evidence="3">cv. Fuchu</strain>
    </source>
</reference>
<keyword evidence="3" id="KW-1185">Reference proteome</keyword>
<evidence type="ECO:0000259" key="1">
    <source>
        <dbReference type="PROSITE" id="PS50076"/>
    </source>
</evidence>
<sequence>MSAGEGKGDDFYAVLGLKKECSASELRNAYKKLALQKWHPDRCSTSGNSKSEEEAKKKFQAIQEAYSVLSDTNKRFLYDVGVYDCNDDENGNGEESFEELQELFEEMFQSDIEAFGSKSQTVHPPSFSSSSYASCSETSIATNKRNASEMNSGNAKIENSFGFESHFEGFCFGVEGGGIDKVIHHGAFLPLCAQIRVIRRCGTEGLNIESAKNGNSLMYLPNVLSPNLLDEVCLGQQ</sequence>
<evidence type="ECO:0000313" key="3">
    <source>
        <dbReference type="Proteomes" id="UP000585474"/>
    </source>
</evidence>
<gene>
    <name evidence="2" type="ORF">Acr_16g0009590</name>
</gene>
<dbReference type="PRINTS" id="PR00625">
    <property type="entry name" value="JDOMAIN"/>
</dbReference>
<protein>
    <submittedName>
        <fullName evidence="2">Chaperone DnaJ-domain superfamily protein</fullName>
    </submittedName>
</protein>
<organism evidence="2 3">
    <name type="scientific">Actinidia rufa</name>
    <dbReference type="NCBI Taxonomy" id="165716"/>
    <lineage>
        <taxon>Eukaryota</taxon>
        <taxon>Viridiplantae</taxon>
        <taxon>Streptophyta</taxon>
        <taxon>Embryophyta</taxon>
        <taxon>Tracheophyta</taxon>
        <taxon>Spermatophyta</taxon>
        <taxon>Magnoliopsida</taxon>
        <taxon>eudicotyledons</taxon>
        <taxon>Gunneridae</taxon>
        <taxon>Pentapetalae</taxon>
        <taxon>asterids</taxon>
        <taxon>Ericales</taxon>
        <taxon>Actinidiaceae</taxon>
        <taxon>Actinidia</taxon>
    </lineage>
</organism>
<dbReference type="AlphaFoldDB" id="A0A7J0G069"/>
<dbReference type="PROSITE" id="PS50076">
    <property type="entry name" value="DNAJ_2"/>
    <property type="match status" value="1"/>
</dbReference>
<dbReference type="SMART" id="SM00271">
    <property type="entry name" value="DnaJ"/>
    <property type="match status" value="1"/>
</dbReference>
<accession>A0A7J0G069</accession>
<dbReference type="InterPro" id="IPR001623">
    <property type="entry name" value="DnaJ_domain"/>
</dbReference>
<name>A0A7J0G069_9ERIC</name>
<dbReference type="EMBL" id="BJWL01000016">
    <property type="protein sequence ID" value="GFZ04335.1"/>
    <property type="molecule type" value="Genomic_DNA"/>
</dbReference>
<dbReference type="PANTHER" id="PTHR44743:SF5">
    <property type="entry name" value="CHAPERONE DNAJ-DOMAIN SUPERFAMILY PROTEIN"/>
    <property type="match status" value="1"/>
</dbReference>
<dbReference type="SUPFAM" id="SSF46565">
    <property type="entry name" value="Chaperone J-domain"/>
    <property type="match status" value="1"/>
</dbReference>
<dbReference type="Proteomes" id="UP000585474">
    <property type="component" value="Unassembled WGS sequence"/>
</dbReference>
<dbReference type="Pfam" id="PF00226">
    <property type="entry name" value="DnaJ"/>
    <property type="match status" value="1"/>
</dbReference>
<feature type="domain" description="J" evidence="1">
    <location>
        <begin position="10"/>
        <end position="82"/>
    </location>
</feature>
<comment type="caution">
    <text evidence="2">The sequence shown here is derived from an EMBL/GenBank/DDBJ whole genome shotgun (WGS) entry which is preliminary data.</text>
</comment>
<evidence type="ECO:0000313" key="2">
    <source>
        <dbReference type="EMBL" id="GFZ04335.1"/>
    </source>
</evidence>
<dbReference type="Gene3D" id="1.10.287.110">
    <property type="entry name" value="DnaJ domain"/>
    <property type="match status" value="1"/>
</dbReference>
<dbReference type="InterPro" id="IPR036869">
    <property type="entry name" value="J_dom_sf"/>
</dbReference>